<dbReference type="Proteomes" id="UP001177140">
    <property type="component" value="Unassembled WGS sequence"/>
</dbReference>
<name>A0AA41SC17_PAPNU</name>
<feature type="compositionally biased region" description="Low complexity" evidence="1">
    <location>
        <begin position="72"/>
        <end position="87"/>
    </location>
</feature>
<organism evidence="2 3">
    <name type="scientific">Papaver nudicaule</name>
    <name type="common">Iceland poppy</name>
    <dbReference type="NCBI Taxonomy" id="74823"/>
    <lineage>
        <taxon>Eukaryota</taxon>
        <taxon>Viridiplantae</taxon>
        <taxon>Streptophyta</taxon>
        <taxon>Embryophyta</taxon>
        <taxon>Tracheophyta</taxon>
        <taxon>Spermatophyta</taxon>
        <taxon>Magnoliopsida</taxon>
        <taxon>Ranunculales</taxon>
        <taxon>Papaveraceae</taxon>
        <taxon>Papaveroideae</taxon>
        <taxon>Papaver</taxon>
    </lineage>
</organism>
<keyword evidence="3" id="KW-1185">Reference proteome</keyword>
<gene>
    <name evidence="2" type="ORF">MKW94_026836</name>
</gene>
<protein>
    <submittedName>
        <fullName evidence="2">Uncharacterized protein</fullName>
    </submittedName>
</protein>
<accession>A0AA41SC17</accession>
<sequence>MTEKGSVSMVGEEPVLSRYCLMKAEVSWMSTVRGNLSYEERILRRVRSILNKLTVEKYTLLKTQLIDSGITTKTTPKINKNSTFSKSSSKDIPSKI</sequence>
<proteinExistence type="predicted"/>
<evidence type="ECO:0000313" key="2">
    <source>
        <dbReference type="EMBL" id="MCL7031733.1"/>
    </source>
</evidence>
<dbReference type="AlphaFoldDB" id="A0AA41SC17"/>
<evidence type="ECO:0000256" key="1">
    <source>
        <dbReference type="SAM" id="MobiDB-lite"/>
    </source>
</evidence>
<comment type="caution">
    <text evidence="2">The sequence shown here is derived from an EMBL/GenBank/DDBJ whole genome shotgun (WGS) entry which is preliminary data.</text>
</comment>
<evidence type="ECO:0000313" key="3">
    <source>
        <dbReference type="Proteomes" id="UP001177140"/>
    </source>
</evidence>
<dbReference type="EMBL" id="JAJJMA010115177">
    <property type="protein sequence ID" value="MCL7031733.1"/>
    <property type="molecule type" value="Genomic_DNA"/>
</dbReference>
<dbReference type="Gene3D" id="1.25.40.180">
    <property type="match status" value="1"/>
</dbReference>
<reference evidence="2" key="1">
    <citation type="submission" date="2022-03" db="EMBL/GenBank/DDBJ databases">
        <title>A functionally conserved STORR gene fusion in Papaver species that diverged 16.8 million years ago.</title>
        <authorList>
            <person name="Catania T."/>
        </authorList>
    </citation>
    <scope>NUCLEOTIDE SEQUENCE</scope>
    <source>
        <strain evidence="2">S-191538</strain>
    </source>
</reference>
<feature type="region of interest" description="Disordered" evidence="1">
    <location>
        <begin position="72"/>
        <end position="96"/>
    </location>
</feature>